<feature type="compositionally biased region" description="Basic and acidic residues" evidence="1">
    <location>
        <begin position="571"/>
        <end position="589"/>
    </location>
</feature>
<feature type="region of interest" description="Disordered" evidence="1">
    <location>
        <begin position="128"/>
        <end position="147"/>
    </location>
</feature>
<keyword evidence="2" id="KW-1185">Reference proteome</keyword>
<evidence type="ECO:0000313" key="2">
    <source>
        <dbReference type="Proteomes" id="UP000046393"/>
    </source>
</evidence>
<sequence>MNDPNQIQSIAGSGSAGQLSAPQQALYNQQMFIPQQYVQMPTIYGGQHVFQQHQMDVQAFQQQHLLQAMQHQPQQQPPVMQEPSPQLFSRHNPQANLLQQQQYHQALQNAAVQQQQQQRQLEQQRLMEQQQRQLDRMHQEREAARIQQKHDELLRQKEEAARLQREQVARLQREEALRIQQEENQRRLAAQKEQRELQERALMEQQRLREEQKKMEEAVLIAEEAKKREEERRREMEKVMAIKEEQRRKQREAEEVQLAVSEKAQSFPAPIHLAGCHQLTKLVNYLPFPEPFLPHSNILKAYTEPNKDILLAQSDPYVVTELANAFASVNTYDIKTKHENDEDTEIDVENLPALLKAVYQMNPSVFLTSPPISLSSCPPQQMNENVLPEQNTVQMACFFNRSDKCETVYAVDSSSVTPSTSVKIEAEISSHGSVAENSNVIAGNNSANPLNSGASNLKVEEDEEQSQLRKQIVSFGKQPKAQQGRKKKDMVESLYDSLTGYFDPSEGRRRRQKTKTFEEEQHERMELEMVAQMELAEAQEKEKAARVGFENTEHRPDHAGTSHEEVEETVDDKPKFFVEGKKSRKRQQDEVPDQLDRPPTPSEIIQQREIEWRERQRKRKEKHKRRKNNSESEYWNNEVMAEKESYLRLASIIDQIFDNVENLDIKGTEDDDEDEIPQELLIEKQQLEELLGEVNPDRLVKLLTVLEKNIRDVVTVDGQQPLIPFFEEAFLEEWKKMELREILRQKSGDEDESDIAYQELIHDRILRALNAACTAMVIMTSPKMPKQVLIEDTIERSIQLCKQFLISIVYSASDVINKSPSKSKKFVFDWSSGFLTLFMDIVVHLDDRKRKKLLNYAKTHTYERIYARITELVDLFGELVC</sequence>
<dbReference type="GO" id="GO:1990414">
    <property type="term" value="P:replication-born double-strand break repair via sister chromatid exchange"/>
    <property type="evidence" value="ECO:0007669"/>
    <property type="project" value="TreeGrafter"/>
</dbReference>
<feature type="compositionally biased region" description="Basic and acidic residues" evidence="1">
    <location>
        <begin position="538"/>
        <end position="564"/>
    </location>
</feature>
<dbReference type="GO" id="GO:0010468">
    <property type="term" value="P:regulation of gene expression"/>
    <property type="evidence" value="ECO:0007669"/>
    <property type="project" value="InterPro"/>
</dbReference>
<dbReference type="GO" id="GO:0003682">
    <property type="term" value="F:chromatin binding"/>
    <property type="evidence" value="ECO:0007669"/>
    <property type="project" value="TreeGrafter"/>
</dbReference>
<feature type="region of interest" description="Disordered" evidence="1">
    <location>
        <begin position="498"/>
        <end position="522"/>
    </location>
</feature>
<accession>A0A0N5AK59</accession>
<dbReference type="WBParaSite" id="SMUV_0000486801-mRNA-1">
    <property type="protein sequence ID" value="SMUV_0000486801-mRNA-1"/>
    <property type="gene ID" value="SMUV_0000486801"/>
</dbReference>
<reference evidence="3" key="1">
    <citation type="submission" date="2017-02" db="UniProtKB">
        <authorList>
            <consortium name="WormBaseParasite"/>
        </authorList>
    </citation>
    <scope>IDENTIFICATION</scope>
</reference>
<dbReference type="GO" id="GO:0140588">
    <property type="term" value="P:chromatin looping"/>
    <property type="evidence" value="ECO:0007669"/>
    <property type="project" value="InterPro"/>
</dbReference>
<proteinExistence type="predicted"/>
<organism evidence="2 3">
    <name type="scientific">Syphacia muris</name>
    <dbReference type="NCBI Taxonomy" id="451379"/>
    <lineage>
        <taxon>Eukaryota</taxon>
        <taxon>Metazoa</taxon>
        <taxon>Ecdysozoa</taxon>
        <taxon>Nematoda</taxon>
        <taxon>Chromadorea</taxon>
        <taxon>Rhabditida</taxon>
        <taxon>Spirurina</taxon>
        <taxon>Oxyuridomorpha</taxon>
        <taxon>Oxyuroidea</taxon>
        <taxon>Oxyuridae</taxon>
        <taxon>Syphacia</taxon>
    </lineage>
</organism>
<dbReference type="AlphaFoldDB" id="A0A0N5AK59"/>
<dbReference type="STRING" id="451379.A0A0N5AK59"/>
<protein>
    <submittedName>
        <fullName evidence="3">Nipped-B protein</fullName>
    </submittedName>
</protein>
<dbReference type="Proteomes" id="UP000046393">
    <property type="component" value="Unplaced"/>
</dbReference>
<evidence type="ECO:0000256" key="1">
    <source>
        <dbReference type="SAM" id="MobiDB-lite"/>
    </source>
</evidence>
<dbReference type="GO" id="GO:0061775">
    <property type="term" value="F:cohesin loader activity"/>
    <property type="evidence" value="ECO:0007669"/>
    <property type="project" value="InterPro"/>
</dbReference>
<feature type="region of interest" description="Disordered" evidence="1">
    <location>
        <begin position="68"/>
        <end position="90"/>
    </location>
</feature>
<dbReference type="GO" id="GO:0034087">
    <property type="term" value="P:establishment of mitotic sister chromatid cohesion"/>
    <property type="evidence" value="ECO:0007669"/>
    <property type="project" value="TreeGrafter"/>
</dbReference>
<feature type="compositionally biased region" description="Basic and acidic residues" evidence="1">
    <location>
        <begin position="133"/>
        <end position="147"/>
    </location>
</feature>
<dbReference type="InterPro" id="IPR033031">
    <property type="entry name" value="Scc2/Nipped-B"/>
</dbReference>
<dbReference type="GO" id="GO:0090694">
    <property type="term" value="C:Scc2-Scc4 cohesin loading complex"/>
    <property type="evidence" value="ECO:0007669"/>
    <property type="project" value="TreeGrafter"/>
</dbReference>
<evidence type="ECO:0000313" key="3">
    <source>
        <dbReference type="WBParaSite" id="SMUV_0000486801-mRNA-1"/>
    </source>
</evidence>
<dbReference type="PANTHER" id="PTHR21704:SF18">
    <property type="entry name" value="NIPPED-B-LIKE PROTEIN"/>
    <property type="match status" value="1"/>
</dbReference>
<dbReference type="PANTHER" id="PTHR21704">
    <property type="entry name" value="NIPPED-B-LIKE PROTEIN DELANGIN SCC2-RELATED"/>
    <property type="match status" value="1"/>
</dbReference>
<feature type="region of interest" description="Disordered" evidence="1">
    <location>
        <begin position="537"/>
        <end position="631"/>
    </location>
</feature>
<feature type="compositionally biased region" description="Basic residues" evidence="1">
    <location>
        <begin position="615"/>
        <end position="627"/>
    </location>
</feature>
<name>A0A0N5AK59_9BILA</name>
<dbReference type="GO" id="GO:0071169">
    <property type="term" value="P:establishment of protein localization to chromatin"/>
    <property type="evidence" value="ECO:0007669"/>
    <property type="project" value="TreeGrafter"/>
</dbReference>